<dbReference type="InterPro" id="IPR003594">
    <property type="entry name" value="HATPase_dom"/>
</dbReference>
<feature type="domain" description="Histidine kinase" evidence="10">
    <location>
        <begin position="260"/>
        <end position="477"/>
    </location>
</feature>
<dbReference type="GO" id="GO:0004721">
    <property type="term" value="F:phosphoprotein phosphatase activity"/>
    <property type="evidence" value="ECO:0007669"/>
    <property type="project" value="TreeGrafter"/>
</dbReference>
<dbReference type="AlphaFoldDB" id="C1F3E5"/>
<dbReference type="SUPFAM" id="SSF55785">
    <property type="entry name" value="PYP-like sensor domain (PAS domain)"/>
    <property type="match status" value="1"/>
</dbReference>
<dbReference type="SUPFAM" id="SSF47384">
    <property type="entry name" value="Homodimeric domain of signal transducing histidine kinase"/>
    <property type="match status" value="1"/>
</dbReference>
<comment type="subcellular location">
    <subcellularLocation>
        <location evidence="2">Membrane</location>
    </subcellularLocation>
</comment>
<keyword evidence="7" id="KW-0902">Two-component regulatory system</keyword>
<feature type="transmembrane region" description="Helical" evidence="9">
    <location>
        <begin position="67"/>
        <end position="86"/>
    </location>
</feature>
<evidence type="ECO:0000256" key="1">
    <source>
        <dbReference type="ARBA" id="ARBA00000085"/>
    </source>
</evidence>
<reference evidence="12 13" key="1">
    <citation type="journal article" date="2009" name="Appl. Environ. Microbiol.">
        <title>Three genomes from the phylum Acidobacteria provide insight into the lifestyles of these microorganisms in soils.</title>
        <authorList>
            <person name="Ward N.L."/>
            <person name="Challacombe J.F."/>
            <person name="Janssen P.H."/>
            <person name="Henrissat B."/>
            <person name="Coutinho P.M."/>
            <person name="Wu M."/>
            <person name="Xie G."/>
            <person name="Haft D.H."/>
            <person name="Sait M."/>
            <person name="Badger J."/>
            <person name="Barabote R.D."/>
            <person name="Bradley B."/>
            <person name="Brettin T.S."/>
            <person name="Brinkac L.M."/>
            <person name="Bruce D."/>
            <person name="Creasy T."/>
            <person name="Daugherty S.C."/>
            <person name="Davidsen T.M."/>
            <person name="DeBoy R.T."/>
            <person name="Detter J.C."/>
            <person name="Dodson R.J."/>
            <person name="Durkin A.S."/>
            <person name="Ganapathy A."/>
            <person name="Gwinn-Giglio M."/>
            <person name="Han C.S."/>
            <person name="Khouri H."/>
            <person name="Kiss H."/>
            <person name="Kothari S.P."/>
            <person name="Madupu R."/>
            <person name="Nelson K.E."/>
            <person name="Nelson W.C."/>
            <person name="Paulsen I."/>
            <person name="Penn K."/>
            <person name="Ren Q."/>
            <person name="Rosovitz M.J."/>
            <person name="Selengut J.D."/>
            <person name="Shrivastava S."/>
            <person name="Sullivan S.A."/>
            <person name="Tapia R."/>
            <person name="Thompson L.S."/>
            <person name="Watkins K.L."/>
            <person name="Yang Q."/>
            <person name="Yu C."/>
            <person name="Zafar N."/>
            <person name="Zhou L."/>
            <person name="Kuske C.R."/>
        </authorList>
    </citation>
    <scope>NUCLEOTIDE SEQUENCE [LARGE SCALE GENOMIC DNA]</scope>
    <source>
        <strain evidence="13">ATCC 51196 / DSM 11244 / BCRC 80197 / JCM 7670 / NBRC 15755 / NCIMB 13165 / 161</strain>
    </source>
</reference>
<keyword evidence="6 12" id="KW-0418">Kinase</keyword>
<dbReference type="SMART" id="SM00304">
    <property type="entry name" value="HAMP"/>
    <property type="match status" value="1"/>
</dbReference>
<dbReference type="SMART" id="SM00387">
    <property type="entry name" value="HATPase_c"/>
    <property type="match status" value="1"/>
</dbReference>
<dbReference type="Pfam" id="PF02518">
    <property type="entry name" value="HATPase_c"/>
    <property type="match status" value="1"/>
</dbReference>
<dbReference type="Gene3D" id="1.10.287.130">
    <property type="match status" value="1"/>
</dbReference>
<dbReference type="CDD" id="cd00075">
    <property type="entry name" value="HATPase"/>
    <property type="match status" value="1"/>
</dbReference>
<keyword evidence="5 12" id="KW-0808">Transferase</keyword>
<dbReference type="PRINTS" id="PR00344">
    <property type="entry name" value="BCTRLSENSOR"/>
</dbReference>
<sequence>MLATSNPSGHPDTGAAFHQLLDRRIPRALSRRDGSLYLTIPAGGDYLQLRQSLDNVRSTMHLLRRDLLVASSLAVLLAMLIAVYLARRAARRMGRIVTFANQIAAGDLSARMNEADLDEISSVAHALDTTASRLEQSFHALESKQRELAALLDSMQEAVIAVDADSLVSWSNTVMQRIAPGAIREGRALVQTIRDPDVLACVQGALEHREIRSAKARSVLPDHVFEVNAAPTPDGGAVAVLHDVTGIERAEIMRRDFVANVSHELRTPLTSISGYVETLLDTTPDLPPHVQEFLGIILKNANRMNRLTEDLLALANVESGEYQLHRQPIAASALLEDTIEGLAGMLVDSGFLLKQRETTNTKVLVDIDAITQVFGNLIENAMKYGRTGQSVTVGARDCDGCVEFYVQDYGPGIAQEHQARIFERFYRVDKARSRESGGTGLGLAIARHIVLAHEGTIHVESELGSGATFIVRLPAVA</sequence>
<name>C1F3E5_ACIC5</name>
<dbReference type="SUPFAM" id="SSF55874">
    <property type="entry name" value="ATPase domain of HSP90 chaperone/DNA topoisomerase II/histidine kinase"/>
    <property type="match status" value="1"/>
</dbReference>
<dbReference type="SUPFAM" id="SSF158472">
    <property type="entry name" value="HAMP domain-like"/>
    <property type="match status" value="1"/>
</dbReference>
<dbReference type="InterPro" id="IPR036890">
    <property type="entry name" value="HATPase_C_sf"/>
</dbReference>
<dbReference type="InterPro" id="IPR050351">
    <property type="entry name" value="BphY/WalK/GraS-like"/>
</dbReference>
<organism evidence="12 13">
    <name type="scientific">Acidobacterium capsulatum (strain ATCC 51196 / DSM 11244 / BCRC 80197 / JCM 7670 / NBRC 15755 / NCIMB 13165 / 161)</name>
    <dbReference type="NCBI Taxonomy" id="240015"/>
    <lineage>
        <taxon>Bacteria</taxon>
        <taxon>Pseudomonadati</taxon>
        <taxon>Acidobacteriota</taxon>
        <taxon>Terriglobia</taxon>
        <taxon>Terriglobales</taxon>
        <taxon>Acidobacteriaceae</taxon>
        <taxon>Acidobacterium</taxon>
    </lineage>
</organism>
<keyword evidence="9" id="KW-0812">Transmembrane</keyword>
<dbReference type="InterPro" id="IPR005467">
    <property type="entry name" value="His_kinase_dom"/>
</dbReference>
<dbReference type="HOGENOM" id="CLU_000445_89_2_0"/>
<evidence type="ECO:0000256" key="2">
    <source>
        <dbReference type="ARBA" id="ARBA00004370"/>
    </source>
</evidence>
<dbReference type="Pfam" id="PF00512">
    <property type="entry name" value="HisKA"/>
    <property type="match status" value="1"/>
</dbReference>
<keyword evidence="13" id="KW-1185">Reference proteome</keyword>
<evidence type="ECO:0000256" key="9">
    <source>
        <dbReference type="SAM" id="Phobius"/>
    </source>
</evidence>
<evidence type="ECO:0000259" key="10">
    <source>
        <dbReference type="PROSITE" id="PS50109"/>
    </source>
</evidence>
<evidence type="ECO:0000256" key="5">
    <source>
        <dbReference type="ARBA" id="ARBA00022679"/>
    </source>
</evidence>
<dbReference type="Gene3D" id="6.10.340.10">
    <property type="match status" value="1"/>
</dbReference>
<dbReference type="GO" id="GO:0016036">
    <property type="term" value="P:cellular response to phosphate starvation"/>
    <property type="evidence" value="ECO:0007669"/>
    <property type="project" value="TreeGrafter"/>
</dbReference>
<evidence type="ECO:0000259" key="11">
    <source>
        <dbReference type="PROSITE" id="PS50885"/>
    </source>
</evidence>
<dbReference type="InParanoid" id="C1F3E5"/>
<evidence type="ECO:0000256" key="3">
    <source>
        <dbReference type="ARBA" id="ARBA00012438"/>
    </source>
</evidence>
<evidence type="ECO:0000313" key="12">
    <source>
        <dbReference type="EMBL" id="ACO32090.1"/>
    </source>
</evidence>
<evidence type="ECO:0000313" key="13">
    <source>
        <dbReference type="Proteomes" id="UP000002207"/>
    </source>
</evidence>
<dbReference type="InterPro" id="IPR004358">
    <property type="entry name" value="Sig_transdc_His_kin-like_C"/>
</dbReference>
<feature type="domain" description="HAMP" evidence="11">
    <location>
        <begin position="87"/>
        <end position="139"/>
    </location>
</feature>
<gene>
    <name evidence="12" type="ordered locus">ACP_0934</name>
</gene>
<accession>C1F3E5</accession>
<keyword evidence="4" id="KW-0597">Phosphoprotein</keyword>
<dbReference type="EMBL" id="CP001472">
    <property type="protein sequence ID" value="ACO32090.1"/>
    <property type="molecule type" value="Genomic_DNA"/>
</dbReference>
<dbReference type="Gene3D" id="3.30.450.20">
    <property type="entry name" value="PAS domain"/>
    <property type="match status" value="1"/>
</dbReference>
<keyword evidence="9" id="KW-1133">Transmembrane helix</keyword>
<dbReference type="PANTHER" id="PTHR45453">
    <property type="entry name" value="PHOSPHATE REGULON SENSOR PROTEIN PHOR"/>
    <property type="match status" value="1"/>
</dbReference>
<dbReference type="GO" id="GO:0005886">
    <property type="term" value="C:plasma membrane"/>
    <property type="evidence" value="ECO:0007669"/>
    <property type="project" value="TreeGrafter"/>
</dbReference>
<evidence type="ECO:0000256" key="4">
    <source>
        <dbReference type="ARBA" id="ARBA00022553"/>
    </source>
</evidence>
<dbReference type="eggNOG" id="COG5002">
    <property type="taxonomic scope" value="Bacteria"/>
</dbReference>
<dbReference type="EC" id="2.7.13.3" evidence="3"/>
<evidence type="ECO:0000256" key="7">
    <source>
        <dbReference type="ARBA" id="ARBA00023012"/>
    </source>
</evidence>
<evidence type="ECO:0000256" key="6">
    <source>
        <dbReference type="ARBA" id="ARBA00022777"/>
    </source>
</evidence>
<dbReference type="SMART" id="SM00388">
    <property type="entry name" value="HisKA"/>
    <property type="match status" value="1"/>
</dbReference>
<proteinExistence type="predicted"/>
<dbReference type="Gene3D" id="3.30.565.10">
    <property type="entry name" value="Histidine kinase-like ATPase, C-terminal domain"/>
    <property type="match status" value="1"/>
</dbReference>
<dbReference type="PROSITE" id="PS50109">
    <property type="entry name" value="HIS_KIN"/>
    <property type="match status" value="1"/>
</dbReference>
<dbReference type="FunCoup" id="C1F3E5">
    <property type="interactions" value="566"/>
</dbReference>
<dbReference type="PROSITE" id="PS50885">
    <property type="entry name" value="HAMP"/>
    <property type="match status" value="1"/>
</dbReference>
<dbReference type="GO" id="GO:0000155">
    <property type="term" value="F:phosphorelay sensor kinase activity"/>
    <property type="evidence" value="ECO:0007669"/>
    <property type="project" value="InterPro"/>
</dbReference>
<dbReference type="InterPro" id="IPR036097">
    <property type="entry name" value="HisK_dim/P_sf"/>
</dbReference>
<dbReference type="CDD" id="cd06225">
    <property type="entry name" value="HAMP"/>
    <property type="match status" value="1"/>
</dbReference>
<protein>
    <recommendedName>
        <fullName evidence="3">histidine kinase</fullName>
        <ecNumber evidence="3">2.7.13.3</ecNumber>
    </recommendedName>
</protein>
<dbReference type="FunFam" id="3.30.565.10:FF:000006">
    <property type="entry name" value="Sensor histidine kinase WalK"/>
    <property type="match status" value="1"/>
</dbReference>
<keyword evidence="8 9" id="KW-0472">Membrane</keyword>
<dbReference type="FunFam" id="1.10.287.130:FF:000001">
    <property type="entry name" value="Two-component sensor histidine kinase"/>
    <property type="match status" value="1"/>
</dbReference>
<dbReference type="InterPro" id="IPR035965">
    <property type="entry name" value="PAS-like_dom_sf"/>
</dbReference>
<dbReference type="KEGG" id="aca:ACP_0934"/>
<comment type="catalytic activity">
    <reaction evidence="1">
        <text>ATP + protein L-histidine = ADP + protein N-phospho-L-histidine.</text>
        <dbReference type="EC" id="2.7.13.3"/>
    </reaction>
</comment>
<dbReference type="PANTHER" id="PTHR45453:SF1">
    <property type="entry name" value="PHOSPHATE REGULON SENSOR PROTEIN PHOR"/>
    <property type="match status" value="1"/>
</dbReference>
<dbReference type="CDD" id="cd00082">
    <property type="entry name" value="HisKA"/>
    <property type="match status" value="1"/>
</dbReference>
<dbReference type="STRING" id="240015.ACP_0934"/>
<evidence type="ECO:0000256" key="8">
    <source>
        <dbReference type="ARBA" id="ARBA00023136"/>
    </source>
</evidence>
<dbReference type="InterPro" id="IPR003661">
    <property type="entry name" value="HisK_dim/P_dom"/>
</dbReference>
<dbReference type="InterPro" id="IPR003660">
    <property type="entry name" value="HAMP_dom"/>
</dbReference>
<dbReference type="Pfam" id="PF00672">
    <property type="entry name" value="HAMP"/>
    <property type="match status" value="1"/>
</dbReference>
<dbReference type="Proteomes" id="UP000002207">
    <property type="component" value="Chromosome"/>
</dbReference>